<dbReference type="Proteomes" id="UP000504634">
    <property type="component" value="Unplaced"/>
</dbReference>
<feature type="compositionally biased region" description="Polar residues" evidence="1">
    <location>
        <begin position="39"/>
        <end position="50"/>
    </location>
</feature>
<dbReference type="RefSeq" id="XP_030373876.1">
    <property type="nucleotide sequence ID" value="XM_030518016.1"/>
</dbReference>
<proteinExistence type="predicted"/>
<evidence type="ECO:0000313" key="4">
    <source>
        <dbReference type="RefSeq" id="XP_030373878.1"/>
    </source>
</evidence>
<dbReference type="GeneID" id="115623604"/>
<organism evidence="2 3">
    <name type="scientific">Drosophila lebanonensis</name>
    <name type="common">Fruit fly</name>
    <name type="synonym">Scaptodrosophila lebanonensis</name>
    <dbReference type="NCBI Taxonomy" id="7225"/>
    <lineage>
        <taxon>Eukaryota</taxon>
        <taxon>Metazoa</taxon>
        <taxon>Ecdysozoa</taxon>
        <taxon>Arthropoda</taxon>
        <taxon>Hexapoda</taxon>
        <taxon>Insecta</taxon>
        <taxon>Pterygota</taxon>
        <taxon>Neoptera</taxon>
        <taxon>Endopterygota</taxon>
        <taxon>Diptera</taxon>
        <taxon>Brachycera</taxon>
        <taxon>Muscomorpha</taxon>
        <taxon>Ephydroidea</taxon>
        <taxon>Drosophilidae</taxon>
        <taxon>Scaptodrosophila</taxon>
    </lineage>
</organism>
<name>A0A6J2TAL7_DROLE</name>
<evidence type="ECO:0000313" key="2">
    <source>
        <dbReference type="Proteomes" id="UP000504634"/>
    </source>
</evidence>
<protein>
    <submittedName>
        <fullName evidence="3 4">Uncharacterized protein LOC115623604</fullName>
    </submittedName>
</protein>
<dbReference type="AlphaFoldDB" id="A0A6J2TAL7"/>
<evidence type="ECO:0000313" key="3">
    <source>
        <dbReference type="RefSeq" id="XP_030373876.1"/>
    </source>
</evidence>
<reference evidence="3 4" key="1">
    <citation type="submission" date="2025-04" db="UniProtKB">
        <authorList>
            <consortium name="RefSeq"/>
        </authorList>
    </citation>
    <scope>IDENTIFICATION</scope>
    <source>
        <strain evidence="3 4">11010-0011.00</strain>
        <tissue evidence="3 4">Whole body</tissue>
    </source>
</reference>
<keyword evidence="2" id="KW-1185">Reference proteome</keyword>
<gene>
    <name evidence="3 4" type="primary">LOC115623604</name>
</gene>
<sequence length="165" mass="17560">MSKPGCGKCEACPCGSSKAGGSGNNTSGRAGCDCKAGPSTGTNTPRSAACSTDKPRVHSPKIDCMCKPVRQKEEECADHYTCSRQRPQPPQLDLQCNCKEKPKIECACPKEPPVPKCPPKEPTHECVECGTEKCDFKPNYNAPGLGNCGHCSATNKRKKKGCSIQ</sequence>
<evidence type="ECO:0000256" key="1">
    <source>
        <dbReference type="SAM" id="MobiDB-lite"/>
    </source>
</evidence>
<dbReference type="RefSeq" id="XP_030373878.1">
    <property type="nucleotide sequence ID" value="XM_030518018.1"/>
</dbReference>
<feature type="region of interest" description="Disordered" evidence="1">
    <location>
        <begin position="1"/>
        <end position="57"/>
    </location>
</feature>
<accession>A0A6J2TAL7</accession>